<evidence type="ECO:0000313" key="2">
    <source>
        <dbReference type="Proteomes" id="UP000294847"/>
    </source>
</evidence>
<dbReference type="AlphaFoldDB" id="A0A4P7N7M9"/>
<gene>
    <name evidence="1" type="ORF">PoMZ_00980</name>
</gene>
<sequence>MGGMRYSIYLPSRYLTYLAINEPLMPASIFAGLLVHVSIFGVLTYIYDYVALQQNSRLAVLASMNEYFEGKDLMYAQAMLRAWGKYGTCEYHVSPVQELDSLSDIT</sequence>
<name>A0A4P7N7M9_PYROR</name>
<organism evidence="1 2">
    <name type="scientific">Pyricularia oryzae</name>
    <name type="common">Rice blast fungus</name>
    <name type="synonym">Magnaporthe oryzae</name>
    <dbReference type="NCBI Taxonomy" id="318829"/>
    <lineage>
        <taxon>Eukaryota</taxon>
        <taxon>Fungi</taxon>
        <taxon>Dikarya</taxon>
        <taxon>Ascomycota</taxon>
        <taxon>Pezizomycotina</taxon>
        <taxon>Sordariomycetes</taxon>
        <taxon>Sordariomycetidae</taxon>
        <taxon>Magnaporthales</taxon>
        <taxon>Pyriculariaceae</taxon>
        <taxon>Pyricularia</taxon>
    </lineage>
</organism>
<protein>
    <submittedName>
        <fullName evidence="1">Uncharacterized protein</fullName>
    </submittedName>
</protein>
<dbReference type="Proteomes" id="UP000294847">
    <property type="component" value="Chromosome 2"/>
</dbReference>
<evidence type="ECO:0000313" key="1">
    <source>
        <dbReference type="EMBL" id="QBZ56074.1"/>
    </source>
</evidence>
<reference evidence="1 2" key="1">
    <citation type="journal article" date="2019" name="Mol. Biol. Evol.">
        <title>Blast fungal genomes show frequent chromosomal changes, gene gains and losses, and effector gene turnover.</title>
        <authorList>
            <person name="Gomez Luciano L.B."/>
            <person name="Jason Tsai I."/>
            <person name="Chuma I."/>
            <person name="Tosa Y."/>
            <person name="Chen Y.H."/>
            <person name="Li J.Y."/>
            <person name="Li M.Y."/>
            <person name="Jade Lu M.Y."/>
            <person name="Nakayashiki H."/>
            <person name="Li W.H."/>
        </authorList>
    </citation>
    <scope>NUCLEOTIDE SEQUENCE [LARGE SCALE GENOMIC DNA]</scope>
    <source>
        <strain evidence="1">MZ5-1-6</strain>
    </source>
</reference>
<proteinExistence type="predicted"/>
<accession>A0A4P7N7M9</accession>
<dbReference type="EMBL" id="CP034205">
    <property type="protein sequence ID" value="QBZ56074.1"/>
    <property type="molecule type" value="Genomic_DNA"/>
</dbReference>